<organism evidence="2 3">
    <name type="scientific">Venustampulla echinocandica</name>
    <dbReference type="NCBI Taxonomy" id="2656787"/>
    <lineage>
        <taxon>Eukaryota</taxon>
        <taxon>Fungi</taxon>
        <taxon>Dikarya</taxon>
        <taxon>Ascomycota</taxon>
        <taxon>Pezizomycotina</taxon>
        <taxon>Leotiomycetes</taxon>
        <taxon>Helotiales</taxon>
        <taxon>Pleuroascaceae</taxon>
        <taxon>Venustampulla</taxon>
    </lineage>
</organism>
<accession>A0A370TDT4</accession>
<comment type="caution">
    <text evidence="2">The sequence shown here is derived from an EMBL/GenBank/DDBJ whole genome shotgun (WGS) entry which is preliminary data.</text>
</comment>
<feature type="region of interest" description="Disordered" evidence="1">
    <location>
        <begin position="165"/>
        <end position="190"/>
    </location>
</feature>
<reference evidence="2 3" key="1">
    <citation type="journal article" date="2018" name="IMA Fungus">
        <title>IMA Genome-F 9: Draft genome sequence of Annulohypoxylon stygium, Aspergillus mulundensis, Berkeleyomyces basicola (syn. Thielaviopsis basicola), Ceratocystis smalleyi, two Cercospora beticola strains, Coleophoma cylindrospora, Fusarium fracticaudum, Phialophora cf. hyalina, and Morchella septimelata.</title>
        <authorList>
            <person name="Wingfield B.D."/>
            <person name="Bills G.F."/>
            <person name="Dong Y."/>
            <person name="Huang W."/>
            <person name="Nel W.J."/>
            <person name="Swalarsk-Parry B.S."/>
            <person name="Vaghefi N."/>
            <person name="Wilken P.M."/>
            <person name="An Z."/>
            <person name="de Beer Z.W."/>
            <person name="De Vos L."/>
            <person name="Chen L."/>
            <person name="Duong T.A."/>
            <person name="Gao Y."/>
            <person name="Hammerbacher A."/>
            <person name="Kikkert J.R."/>
            <person name="Li Y."/>
            <person name="Li H."/>
            <person name="Li K."/>
            <person name="Li Q."/>
            <person name="Liu X."/>
            <person name="Ma X."/>
            <person name="Naidoo K."/>
            <person name="Pethybridge S.J."/>
            <person name="Sun J."/>
            <person name="Steenkamp E.T."/>
            <person name="van der Nest M.A."/>
            <person name="van Wyk S."/>
            <person name="Wingfield M.J."/>
            <person name="Xiong C."/>
            <person name="Yue Q."/>
            <person name="Zhang X."/>
        </authorList>
    </citation>
    <scope>NUCLEOTIDE SEQUENCE [LARGE SCALE GENOMIC DNA]</scope>
    <source>
        <strain evidence="2 3">BP 5553</strain>
    </source>
</reference>
<dbReference type="AlphaFoldDB" id="A0A370TDT4"/>
<dbReference type="RefSeq" id="XP_031866336.1">
    <property type="nucleotide sequence ID" value="XM_032017693.1"/>
</dbReference>
<proteinExistence type="predicted"/>
<evidence type="ECO:0000313" key="3">
    <source>
        <dbReference type="Proteomes" id="UP000254866"/>
    </source>
</evidence>
<name>A0A370TDT4_9HELO</name>
<dbReference type="GeneID" id="43601919"/>
<evidence type="ECO:0000256" key="1">
    <source>
        <dbReference type="SAM" id="MobiDB-lite"/>
    </source>
</evidence>
<keyword evidence="3" id="KW-1185">Reference proteome</keyword>
<evidence type="ECO:0000313" key="2">
    <source>
        <dbReference type="EMBL" id="RDL32614.1"/>
    </source>
</evidence>
<protein>
    <submittedName>
        <fullName evidence="2">Uncharacterized protein</fullName>
    </submittedName>
</protein>
<sequence length="190" mass="20543">MWRARGTGTQGPRALPTRVIRKRQTLSGWGSPQLSSVAVCRSSPAFYPEADPRRSVGRLLGGNNTELPVVASKEARLEAIPEAEGKKAKTRGVGELEELGELEWPGALAVVDAGHHSRLLLVGSPLLPNSLATKYPTNQTPQQTEPSEQTVAWMPHLIHIRRGDTEEAPPISPPVEISNKPCPWVAAQST</sequence>
<gene>
    <name evidence="2" type="ORF">BP5553_09070</name>
</gene>
<dbReference type="Proteomes" id="UP000254866">
    <property type="component" value="Unassembled WGS sequence"/>
</dbReference>
<dbReference type="EMBL" id="NPIC01000010">
    <property type="protein sequence ID" value="RDL32614.1"/>
    <property type="molecule type" value="Genomic_DNA"/>
</dbReference>